<feature type="domain" description="FAD/NAD(P)-binding" evidence="4">
    <location>
        <begin position="248"/>
        <end position="554"/>
    </location>
</feature>
<dbReference type="Pfam" id="PF07992">
    <property type="entry name" value="Pyr_redox_2"/>
    <property type="match status" value="1"/>
</dbReference>
<dbReference type="Gene3D" id="3.50.50.60">
    <property type="entry name" value="FAD/NAD(P)-binding domain"/>
    <property type="match status" value="2"/>
</dbReference>
<sequence>MSASADDAPLAGQQAPVLLVVGGDPADVAITAAALEHRFAPDYRVRTAGSAAAALADLDRLGPAGEQVALIAADLHLPDGDGVDLLVQAAARYRGLARVLLFDMDIHHTRIPFTELPALQRASALGQIDAWMVKGWVNSEEWFYPLVQEALSAWSRAHRPSHVVYRVVGEQWDPVCHDLRDGLTVNGVPFTFHLPDSDDGRRLLRDHGVDEVRLPAVIRHDGTVLHQPSLTELATSHGVQVHPTADDYDLVVLGAGPAGLAAGVYGASEGLRTLLLEERSIGGQAGTSSMIRNYLGFPRGISGGELAHRAWQQATLLGAEFAFTHSVTGLATDGARQVLTLDDGRQVAARAVILAGGVTYRRLGIPELDQLVGAGVFYGAAGVTAPAVVGEEVHVVGGANSAGQAALHLARYAARATLLVRGTSLTAGMSDYLIRQIEATPNITVRLRTQVVGGRGTARLEGLTLRDAERRITEEVPSAAVFVMIGAEPRTDWLAPVLALDERGFVLTDRDLASTDWPLTREPYPFETNRPGVFAAGDIRHGSAKRVAGAVGEGSVAVGFVHRYLAEPAPVPPLRMDHSAASTTAV</sequence>
<dbReference type="Gene3D" id="3.40.50.2300">
    <property type="match status" value="1"/>
</dbReference>
<accession>A0A239A4B3</accession>
<dbReference type="Proteomes" id="UP000198386">
    <property type="component" value="Unassembled WGS sequence"/>
</dbReference>
<evidence type="ECO:0000313" key="6">
    <source>
        <dbReference type="Proteomes" id="UP000198386"/>
    </source>
</evidence>
<dbReference type="InterPro" id="IPR050097">
    <property type="entry name" value="Ferredoxin-NADP_redctase_2"/>
</dbReference>
<protein>
    <submittedName>
        <fullName evidence="5">Thioredoxin reductase (NADPH)</fullName>
    </submittedName>
</protein>
<name>A0A239A4B3_9ACTN</name>
<organism evidence="5 6">
    <name type="scientific">Geodermatophilus saharensis</name>
    <dbReference type="NCBI Taxonomy" id="1137994"/>
    <lineage>
        <taxon>Bacteria</taxon>
        <taxon>Bacillati</taxon>
        <taxon>Actinomycetota</taxon>
        <taxon>Actinomycetes</taxon>
        <taxon>Geodermatophilales</taxon>
        <taxon>Geodermatophilaceae</taxon>
        <taxon>Geodermatophilus</taxon>
    </lineage>
</organism>
<dbReference type="InterPro" id="IPR036188">
    <property type="entry name" value="FAD/NAD-bd_sf"/>
</dbReference>
<dbReference type="PANTHER" id="PTHR48105">
    <property type="entry name" value="THIOREDOXIN REDUCTASE 1-RELATED-RELATED"/>
    <property type="match status" value="1"/>
</dbReference>
<comment type="catalytic activity">
    <reaction evidence="3">
        <text>[thioredoxin]-dithiol + NADP(+) = [thioredoxin]-disulfide + NADPH + H(+)</text>
        <dbReference type="Rhea" id="RHEA:20345"/>
        <dbReference type="Rhea" id="RHEA-COMP:10698"/>
        <dbReference type="Rhea" id="RHEA-COMP:10700"/>
        <dbReference type="ChEBI" id="CHEBI:15378"/>
        <dbReference type="ChEBI" id="CHEBI:29950"/>
        <dbReference type="ChEBI" id="CHEBI:50058"/>
        <dbReference type="ChEBI" id="CHEBI:57783"/>
        <dbReference type="ChEBI" id="CHEBI:58349"/>
        <dbReference type="EC" id="1.8.1.9"/>
    </reaction>
</comment>
<dbReference type="SUPFAM" id="SSF51905">
    <property type="entry name" value="FAD/NAD(P)-binding domain"/>
    <property type="match status" value="1"/>
</dbReference>
<evidence type="ECO:0000259" key="4">
    <source>
        <dbReference type="Pfam" id="PF07992"/>
    </source>
</evidence>
<dbReference type="OrthoDB" id="109585at2"/>
<keyword evidence="6" id="KW-1185">Reference proteome</keyword>
<keyword evidence="1" id="KW-0285">Flavoprotein</keyword>
<keyword evidence="2" id="KW-0560">Oxidoreductase</keyword>
<evidence type="ECO:0000313" key="5">
    <source>
        <dbReference type="EMBL" id="SNR90390.1"/>
    </source>
</evidence>
<dbReference type="InterPro" id="IPR011006">
    <property type="entry name" value="CheY-like_superfamily"/>
</dbReference>
<evidence type="ECO:0000256" key="1">
    <source>
        <dbReference type="ARBA" id="ARBA00022630"/>
    </source>
</evidence>
<dbReference type="PRINTS" id="PR00368">
    <property type="entry name" value="FADPNR"/>
</dbReference>
<reference evidence="6" key="1">
    <citation type="submission" date="2017-06" db="EMBL/GenBank/DDBJ databases">
        <authorList>
            <person name="Varghese N."/>
            <person name="Submissions S."/>
        </authorList>
    </citation>
    <scope>NUCLEOTIDE SEQUENCE [LARGE SCALE GENOMIC DNA]</scope>
    <source>
        <strain evidence="6">DSM 45423</strain>
    </source>
</reference>
<evidence type="ECO:0000256" key="2">
    <source>
        <dbReference type="ARBA" id="ARBA00023002"/>
    </source>
</evidence>
<dbReference type="PRINTS" id="PR00469">
    <property type="entry name" value="PNDRDTASEII"/>
</dbReference>
<dbReference type="SUPFAM" id="SSF52172">
    <property type="entry name" value="CheY-like"/>
    <property type="match status" value="1"/>
</dbReference>
<dbReference type="GO" id="GO:0004791">
    <property type="term" value="F:thioredoxin-disulfide reductase (NADPH) activity"/>
    <property type="evidence" value="ECO:0007669"/>
    <property type="project" value="UniProtKB-EC"/>
</dbReference>
<dbReference type="EMBL" id="FZOH01000001">
    <property type="protein sequence ID" value="SNR90390.1"/>
    <property type="molecule type" value="Genomic_DNA"/>
</dbReference>
<gene>
    <name evidence="5" type="ORF">SAMN04488107_0546</name>
</gene>
<evidence type="ECO:0000256" key="3">
    <source>
        <dbReference type="ARBA" id="ARBA00048132"/>
    </source>
</evidence>
<dbReference type="InterPro" id="IPR023753">
    <property type="entry name" value="FAD/NAD-binding_dom"/>
</dbReference>
<proteinExistence type="predicted"/>
<dbReference type="AlphaFoldDB" id="A0A239A4B3"/>
<dbReference type="RefSeq" id="WP_089402316.1">
    <property type="nucleotide sequence ID" value="NZ_FZOH01000001.1"/>
</dbReference>